<sequence length="157" mass="17472">MAPPCCGNMRPHRLKKANDSGGDDIRCVIRDFERDCHVGLGCKVVDFVGVYSVEPTTKRRRVREICIVELHSGFMGIVWVYINVVNALRIEIGGPTNQPMYFIAFAEEEFSKIRTVLASYTGDQGDFRFGFAVVGSGGWGSRVGLIRMPLRDSPSLI</sequence>
<accession>A0A9Q0P5Y9</accession>
<dbReference type="EMBL" id="JAPFFM010000020">
    <property type="protein sequence ID" value="KAJ6682194.1"/>
    <property type="molecule type" value="Genomic_DNA"/>
</dbReference>
<proteinExistence type="predicted"/>
<reference evidence="1" key="2">
    <citation type="journal article" date="2023" name="Int. J. Mol. Sci.">
        <title>De Novo Assembly and Annotation of 11 Diverse Shrub Willow (Salix) Genomes Reveals Novel Gene Organization in Sex-Linked Regions.</title>
        <authorList>
            <person name="Hyden B."/>
            <person name="Feng K."/>
            <person name="Yates T.B."/>
            <person name="Jawdy S."/>
            <person name="Cereghino C."/>
            <person name="Smart L.B."/>
            <person name="Muchero W."/>
        </authorList>
    </citation>
    <scope>NUCLEOTIDE SEQUENCE</scope>
    <source>
        <tissue evidence="1">Shoot tip</tissue>
    </source>
</reference>
<evidence type="ECO:0000313" key="1">
    <source>
        <dbReference type="EMBL" id="KAJ6682194.1"/>
    </source>
</evidence>
<name>A0A9Q0P5Y9_9ROSI</name>
<protein>
    <submittedName>
        <fullName evidence="1">Uncharacterized protein</fullName>
    </submittedName>
</protein>
<gene>
    <name evidence="1" type="ORF">OIU74_020439</name>
</gene>
<comment type="caution">
    <text evidence="1">The sequence shown here is derived from an EMBL/GenBank/DDBJ whole genome shotgun (WGS) entry which is preliminary data.</text>
</comment>
<dbReference type="AlphaFoldDB" id="A0A9Q0P5Y9"/>
<keyword evidence="2" id="KW-1185">Reference proteome</keyword>
<dbReference type="Proteomes" id="UP001151752">
    <property type="component" value="Chromosome 5"/>
</dbReference>
<evidence type="ECO:0000313" key="2">
    <source>
        <dbReference type="Proteomes" id="UP001151752"/>
    </source>
</evidence>
<organism evidence="1 2">
    <name type="scientific">Salix koriyanagi</name>
    <dbReference type="NCBI Taxonomy" id="2511006"/>
    <lineage>
        <taxon>Eukaryota</taxon>
        <taxon>Viridiplantae</taxon>
        <taxon>Streptophyta</taxon>
        <taxon>Embryophyta</taxon>
        <taxon>Tracheophyta</taxon>
        <taxon>Spermatophyta</taxon>
        <taxon>Magnoliopsida</taxon>
        <taxon>eudicotyledons</taxon>
        <taxon>Gunneridae</taxon>
        <taxon>Pentapetalae</taxon>
        <taxon>rosids</taxon>
        <taxon>fabids</taxon>
        <taxon>Malpighiales</taxon>
        <taxon>Salicaceae</taxon>
        <taxon>Saliceae</taxon>
        <taxon>Salix</taxon>
    </lineage>
</organism>
<reference evidence="1" key="1">
    <citation type="submission" date="2022-11" db="EMBL/GenBank/DDBJ databases">
        <authorList>
            <person name="Hyden B.L."/>
            <person name="Feng K."/>
            <person name="Yates T."/>
            <person name="Jawdy S."/>
            <person name="Smart L.B."/>
            <person name="Muchero W."/>
        </authorList>
    </citation>
    <scope>NUCLEOTIDE SEQUENCE</scope>
    <source>
        <tissue evidence="1">Shoot tip</tissue>
    </source>
</reference>